<dbReference type="OrthoDB" id="5240110at2759"/>
<evidence type="ECO:0000313" key="2">
    <source>
        <dbReference type="EMBL" id="PSR88666.1"/>
    </source>
</evidence>
<gene>
    <name evidence="2" type="ORF">BD289DRAFT_481954</name>
</gene>
<protein>
    <submittedName>
        <fullName evidence="2">Uncharacterized protein</fullName>
    </submittedName>
</protein>
<feature type="compositionally biased region" description="Low complexity" evidence="1">
    <location>
        <begin position="39"/>
        <end position="54"/>
    </location>
</feature>
<dbReference type="EMBL" id="KZ678425">
    <property type="protein sequence ID" value="PSR88666.1"/>
    <property type="molecule type" value="Genomic_DNA"/>
</dbReference>
<keyword evidence="3" id="KW-1185">Reference proteome</keyword>
<accession>A0A2T3AAD5</accession>
<evidence type="ECO:0000313" key="3">
    <source>
        <dbReference type="Proteomes" id="UP000241462"/>
    </source>
</evidence>
<feature type="region of interest" description="Disordered" evidence="1">
    <location>
        <begin position="38"/>
        <end position="61"/>
    </location>
</feature>
<reference evidence="2 3" key="1">
    <citation type="journal article" date="2018" name="Mycol. Prog.">
        <title>Coniella lustricola, a new species from submerged detritus.</title>
        <authorList>
            <person name="Raudabaugh D.B."/>
            <person name="Iturriaga T."/>
            <person name="Carver A."/>
            <person name="Mondo S."/>
            <person name="Pangilinan J."/>
            <person name="Lipzen A."/>
            <person name="He G."/>
            <person name="Amirebrahimi M."/>
            <person name="Grigoriev I.V."/>
            <person name="Miller A.N."/>
        </authorList>
    </citation>
    <scope>NUCLEOTIDE SEQUENCE [LARGE SCALE GENOMIC DNA]</scope>
    <source>
        <strain evidence="2 3">B22-T-1</strain>
    </source>
</reference>
<dbReference type="AlphaFoldDB" id="A0A2T3AAD5"/>
<organism evidence="2 3">
    <name type="scientific">Coniella lustricola</name>
    <dbReference type="NCBI Taxonomy" id="2025994"/>
    <lineage>
        <taxon>Eukaryota</taxon>
        <taxon>Fungi</taxon>
        <taxon>Dikarya</taxon>
        <taxon>Ascomycota</taxon>
        <taxon>Pezizomycotina</taxon>
        <taxon>Sordariomycetes</taxon>
        <taxon>Sordariomycetidae</taxon>
        <taxon>Diaporthales</taxon>
        <taxon>Schizoparmaceae</taxon>
        <taxon>Coniella</taxon>
    </lineage>
</organism>
<dbReference type="InParanoid" id="A0A2T3AAD5"/>
<evidence type="ECO:0000256" key="1">
    <source>
        <dbReference type="SAM" id="MobiDB-lite"/>
    </source>
</evidence>
<proteinExistence type="predicted"/>
<name>A0A2T3AAD5_9PEZI</name>
<dbReference type="Proteomes" id="UP000241462">
    <property type="component" value="Unassembled WGS sequence"/>
</dbReference>
<sequence length="269" mass="29492">MPRLLSSLRPLRGTTLPFPSRYATGNLALTSALCHPIASQRQQQQQQQQQQQSQPHPSAFRTFTFNHSTDFNKLAHSRSAGFLSQKNELPYIEYSSNAELIRSSEVDPFAPAPGATKEAVRRALEKESIRQQQEAAAAAAAAVAGTGGVKSVVDHPQVQAEMIRELTARVEEMQARLRRGRFLGAVAVVWAAAVSVYLGGGEDLQRYLNGTSPGKTLREQGPVEVAGQRIEPPIKNEALLVLEPPEKDTIRAHKPFYKSLFWSSASPAK</sequence>